<dbReference type="InterPro" id="IPR009996">
    <property type="entry name" value="YycH"/>
</dbReference>
<reference evidence="4 5" key="1">
    <citation type="journal article" date="2016" name="Genome Announc.">
        <title>Complete Genome Sequences of Aerococcus christensenii CCUG 28831T, Aerococcus sanguinicola CCUG 43001T, Aerococcus urinae CCUG 36881T, Aerococcus urinaeequi CCUG 28094T, Aerococcus urinaehominis CCUG 42038 BT, and Aerococcus viridans CCUG 4311T.</title>
        <authorList>
            <person name="Carkaci D."/>
            <person name="Dargis R."/>
            <person name="Nielsen X.C."/>
            <person name="Skovgaard O."/>
            <person name="Fuursted K."/>
            <person name="Christensen J.J."/>
        </authorList>
    </citation>
    <scope>NUCLEOTIDE SEQUENCE [LARGE SCALE GENOMIC DNA]</scope>
    <source>
        <strain evidence="4 5">CCUG42038B</strain>
    </source>
</reference>
<dbReference type="EMBL" id="CP014163">
    <property type="protein sequence ID" value="AMB99512.1"/>
    <property type="molecule type" value="Genomic_DNA"/>
</dbReference>
<evidence type="ECO:0000313" key="4">
    <source>
        <dbReference type="EMBL" id="AMB99512.1"/>
    </source>
</evidence>
<keyword evidence="2" id="KW-0812">Transmembrane</keyword>
<dbReference type="OrthoDB" id="2382185at2"/>
<dbReference type="AlphaFoldDB" id="A0A0X8FLH0"/>
<organism evidence="4 5">
    <name type="scientific">Aerococcus urinaehominis</name>
    <dbReference type="NCBI Taxonomy" id="128944"/>
    <lineage>
        <taxon>Bacteria</taxon>
        <taxon>Bacillati</taxon>
        <taxon>Bacillota</taxon>
        <taxon>Bacilli</taxon>
        <taxon>Lactobacillales</taxon>
        <taxon>Aerococcaceae</taxon>
        <taxon>Aerococcus</taxon>
    </lineage>
</organism>
<dbReference type="Gene3D" id="3.10.450.310">
    <property type="match status" value="1"/>
</dbReference>
<evidence type="ECO:0000313" key="5">
    <source>
        <dbReference type="Proteomes" id="UP000062260"/>
    </source>
</evidence>
<dbReference type="Pfam" id="PF07435">
    <property type="entry name" value="YycH"/>
    <property type="match status" value="1"/>
</dbReference>
<dbReference type="Gene3D" id="3.30.310.160">
    <property type="entry name" value="YycH protein, domain 2"/>
    <property type="match status" value="1"/>
</dbReference>
<dbReference type="KEGG" id="auh:AWM75_05655"/>
<feature type="region of interest" description="Disordered" evidence="1">
    <location>
        <begin position="459"/>
        <end position="485"/>
    </location>
</feature>
<evidence type="ECO:0000256" key="2">
    <source>
        <dbReference type="SAM" id="Phobius"/>
    </source>
</evidence>
<keyword evidence="2" id="KW-0472">Membrane</keyword>
<dbReference type="Proteomes" id="UP000062260">
    <property type="component" value="Chromosome"/>
</dbReference>
<feature type="domain" description="Regulatory protein YycH" evidence="3">
    <location>
        <begin position="11"/>
        <end position="430"/>
    </location>
</feature>
<evidence type="ECO:0000256" key="1">
    <source>
        <dbReference type="SAM" id="MobiDB-lite"/>
    </source>
</evidence>
<proteinExistence type="predicted"/>
<dbReference type="RefSeq" id="WP_067979400.1">
    <property type="nucleotide sequence ID" value="NZ_CP014163.1"/>
</dbReference>
<name>A0A0X8FLH0_9LACT</name>
<keyword evidence="2" id="KW-1133">Transmembrane helix</keyword>
<accession>A0A0X8FLH0</accession>
<protein>
    <recommendedName>
        <fullName evidence="3">Regulatory protein YycH domain-containing protein</fullName>
    </recommendedName>
</protein>
<sequence length="485" mass="55380">MKIKSNWLIHLVLIGLVVFSLLATFSIFSSSTWIHNLINPLVGNQSRPLAQIAGSDNQEDLQLAKTFGVRKVIRHQENGQYGQSIDTKLTQLMNDYLIQLGKQKLEVTKSPLADNYYEKFSGQAYAILAFADEIPLSFFISQTPDSDFSGQERVSQVIITAEDNQVYLLNEKAQEMIIVSSSDQKESISKLAKNLADYPFTPVIPVNLDGRYLFLTNQDVRLDRLTYMIERQANVNYLSQLFAAPSEVHDYSDEIYTRYYGDEGKLMINTQTYSLLFERHGDLVEPTDYEATLVNSLAQLSKFQHNIDNWYFTSYDEANHQVRYRYFVNNIPIFGQDYTAKAELVMSANDLQALRMSTINIQTPLTDRSKSLVLPSGQEVYQGLVAAGIDQNDIQDMVPGYYWIYSQESARLVELVPTWFIRLGGNWQLLSNLVDLNQQKNLATKDQEGQVFDFNRHINPQGQDSQDSNSFQALDEDMTINGFEN</sequence>
<feature type="transmembrane region" description="Helical" evidence="2">
    <location>
        <begin position="7"/>
        <end position="28"/>
    </location>
</feature>
<dbReference type="InterPro" id="IPR042274">
    <property type="entry name" value="YycH/YycI_2"/>
</dbReference>
<keyword evidence="5" id="KW-1185">Reference proteome</keyword>
<gene>
    <name evidence="4" type="ORF">AWM75_05655</name>
</gene>
<reference evidence="5" key="2">
    <citation type="submission" date="2016-01" db="EMBL/GenBank/DDBJ databases">
        <title>Six Aerococcus type strain genome sequencing and assembly using PacBio and Illumina Hiseq.</title>
        <authorList>
            <person name="Carkaci D."/>
            <person name="Dargis R."/>
            <person name="Nielsen X.C."/>
            <person name="Skovgaard O."/>
            <person name="Fuursted K."/>
            <person name="Christensen J.J."/>
        </authorList>
    </citation>
    <scope>NUCLEOTIDE SEQUENCE [LARGE SCALE GENOMIC DNA]</scope>
    <source>
        <strain evidence="5">CCUG42038B</strain>
    </source>
</reference>
<evidence type="ECO:0000259" key="3">
    <source>
        <dbReference type="Pfam" id="PF07435"/>
    </source>
</evidence>
<dbReference type="STRING" id="128944.AWM75_05655"/>
<feature type="compositionally biased region" description="Polar residues" evidence="1">
    <location>
        <begin position="459"/>
        <end position="472"/>
    </location>
</feature>